<dbReference type="PROSITE" id="PS50850">
    <property type="entry name" value="MFS"/>
    <property type="match status" value="1"/>
</dbReference>
<dbReference type="InterPro" id="IPR020846">
    <property type="entry name" value="MFS_dom"/>
</dbReference>
<protein>
    <submittedName>
        <fullName evidence="8">MFS transporter</fullName>
    </submittedName>
</protein>
<evidence type="ECO:0000256" key="6">
    <source>
        <dbReference type="SAM" id="Phobius"/>
    </source>
</evidence>
<feature type="transmembrane region" description="Helical" evidence="6">
    <location>
        <begin position="364"/>
        <end position="384"/>
    </location>
</feature>
<dbReference type="RefSeq" id="WP_254165325.1">
    <property type="nucleotide sequence ID" value="NZ_JANAFB010000006.1"/>
</dbReference>
<dbReference type="GO" id="GO:0022857">
    <property type="term" value="F:transmembrane transporter activity"/>
    <property type="evidence" value="ECO:0007669"/>
    <property type="project" value="InterPro"/>
</dbReference>
<keyword evidence="2" id="KW-1003">Cell membrane</keyword>
<evidence type="ECO:0000256" key="1">
    <source>
        <dbReference type="ARBA" id="ARBA00004651"/>
    </source>
</evidence>
<feature type="transmembrane region" description="Helical" evidence="6">
    <location>
        <begin position="112"/>
        <end position="135"/>
    </location>
</feature>
<dbReference type="InterPro" id="IPR036259">
    <property type="entry name" value="MFS_trans_sf"/>
</dbReference>
<evidence type="ECO:0000256" key="4">
    <source>
        <dbReference type="ARBA" id="ARBA00022989"/>
    </source>
</evidence>
<keyword evidence="3 6" id="KW-0812">Transmembrane</keyword>
<keyword evidence="5 6" id="KW-0472">Membrane</keyword>
<dbReference type="Pfam" id="PF07690">
    <property type="entry name" value="MFS_1"/>
    <property type="match status" value="1"/>
</dbReference>
<dbReference type="PANTHER" id="PTHR43124">
    <property type="entry name" value="PURINE EFFLUX PUMP PBUE"/>
    <property type="match status" value="1"/>
</dbReference>
<keyword evidence="4 6" id="KW-1133">Transmembrane helix</keyword>
<feature type="domain" description="Major facilitator superfamily (MFS) profile" evidence="7">
    <location>
        <begin position="17"/>
        <end position="394"/>
    </location>
</feature>
<keyword evidence="9" id="KW-1185">Reference proteome</keyword>
<feature type="transmembrane region" description="Helical" evidence="6">
    <location>
        <begin position="82"/>
        <end position="100"/>
    </location>
</feature>
<dbReference type="InterPro" id="IPR050189">
    <property type="entry name" value="MFS_Efflux_Transporters"/>
</dbReference>
<evidence type="ECO:0000256" key="3">
    <source>
        <dbReference type="ARBA" id="ARBA00022692"/>
    </source>
</evidence>
<accession>A0A9X2HEA7</accession>
<dbReference type="AlphaFoldDB" id="A0A9X2HEA7"/>
<reference evidence="8" key="1">
    <citation type="submission" date="2022-06" db="EMBL/GenBank/DDBJ databases">
        <title>Rothia sp. isolated from sandalwood seedling.</title>
        <authorList>
            <person name="Tuikhar N."/>
            <person name="Kirdat K."/>
            <person name="Thorat V."/>
            <person name="Swetha P."/>
            <person name="Padma S."/>
            <person name="Sundararaj R."/>
            <person name="Yadav A."/>
        </authorList>
    </citation>
    <scope>NUCLEOTIDE SEQUENCE</scope>
    <source>
        <strain evidence="8">AR01</strain>
    </source>
</reference>
<feature type="transmembrane region" description="Helical" evidence="6">
    <location>
        <begin position="246"/>
        <end position="266"/>
    </location>
</feature>
<comment type="caution">
    <text evidence="8">The sequence shown here is derived from an EMBL/GenBank/DDBJ whole genome shotgun (WGS) entry which is preliminary data.</text>
</comment>
<dbReference type="CDD" id="cd17324">
    <property type="entry name" value="MFS_NepI_like"/>
    <property type="match status" value="1"/>
</dbReference>
<evidence type="ECO:0000259" key="7">
    <source>
        <dbReference type="PROSITE" id="PS50850"/>
    </source>
</evidence>
<feature type="transmembrane region" description="Helical" evidence="6">
    <location>
        <begin position="212"/>
        <end position="234"/>
    </location>
</feature>
<dbReference type="PANTHER" id="PTHR43124:SF5">
    <property type="entry name" value="PURINE RIBONUCLEOSIDE EFFLUX PUMP NEPI"/>
    <property type="match status" value="1"/>
</dbReference>
<feature type="transmembrane region" description="Helical" evidence="6">
    <location>
        <begin position="338"/>
        <end position="358"/>
    </location>
</feature>
<comment type="subcellular location">
    <subcellularLocation>
        <location evidence="1">Cell membrane</location>
        <topology evidence="1">Multi-pass membrane protein</topology>
    </subcellularLocation>
</comment>
<proteinExistence type="predicted"/>
<gene>
    <name evidence="8" type="ORF">NBM05_04140</name>
</gene>
<feature type="transmembrane region" description="Helical" evidence="6">
    <location>
        <begin position="142"/>
        <end position="163"/>
    </location>
</feature>
<evidence type="ECO:0000313" key="8">
    <source>
        <dbReference type="EMBL" id="MCP3425237.1"/>
    </source>
</evidence>
<dbReference type="Proteomes" id="UP001139502">
    <property type="component" value="Unassembled WGS sequence"/>
</dbReference>
<dbReference type="SUPFAM" id="SSF103473">
    <property type="entry name" value="MFS general substrate transporter"/>
    <property type="match status" value="1"/>
</dbReference>
<dbReference type="EMBL" id="JANAFB010000006">
    <property type="protein sequence ID" value="MCP3425237.1"/>
    <property type="molecule type" value="Genomic_DNA"/>
</dbReference>
<sequence length="407" mass="41701">MTSTMTRTGTERFPWLAILVLASAGFLALAVELSPAGLLNQMAPGLNMNIAAAGSLTALYSLGNAILALPLTSLALRFSRRFSLTATLLVFVIGNILVVVASDLMPALVGRFISGGAHGLLMSLAPAVAVGMAGLTHERRALSIVIGANTVGIALGAPLASFVGTTLGWQATFIGAAAVALVCAVLLAAKIPPMRAESTQQMPLIQALRQPGVLRMGGGWGLLMLAYMSVITFIDPYLAALGAPPLLTSLSLLFFGGAGLVGIWLGGQIATRSRLAALITMPVFMAVALLGLSFGITSIPVVLILLLVWGVGFSGLVMVWQQTLLLVGHRSPEKSMSIGVVLTQLGMAAGAALGGVILDSFGVLATPLVGAIVTAATLLLLIGIKPILTTAETERAHAQSAPETTNV</sequence>
<dbReference type="Gene3D" id="1.20.1250.20">
    <property type="entry name" value="MFS general substrate transporter like domains"/>
    <property type="match status" value="1"/>
</dbReference>
<name>A0A9X2HEA7_9MICC</name>
<dbReference type="GO" id="GO:0005886">
    <property type="term" value="C:plasma membrane"/>
    <property type="evidence" value="ECO:0007669"/>
    <property type="project" value="UniProtKB-SubCell"/>
</dbReference>
<feature type="transmembrane region" description="Helical" evidence="6">
    <location>
        <begin position="302"/>
        <end position="326"/>
    </location>
</feature>
<evidence type="ECO:0000313" key="9">
    <source>
        <dbReference type="Proteomes" id="UP001139502"/>
    </source>
</evidence>
<evidence type="ECO:0000256" key="5">
    <source>
        <dbReference type="ARBA" id="ARBA00023136"/>
    </source>
</evidence>
<organism evidence="8 9">
    <name type="scientific">Rothia santali</name>
    <dbReference type="NCBI Taxonomy" id="2949643"/>
    <lineage>
        <taxon>Bacteria</taxon>
        <taxon>Bacillati</taxon>
        <taxon>Actinomycetota</taxon>
        <taxon>Actinomycetes</taxon>
        <taxon>Micrococcales</taxon>
        <taxon>Micrococcaceae</taxon>
        <taxon>Rothia</taxon>
    </lineage>
</organism>
<feature type="transmembrane region" description="Helical" evidence="6">
    <location>
        <begin position="46"/>
        <end position="70"/>
    </location>
</feature>
<feature type="transmembrane region" description="Helical" evidence="6">
    <location>
        <begin position="275"/>
        <end position="296"/>
    </location>
</feature>
<feature type="transmembrane region" description="Helical" evidence="6">
    <location>
        <begin position="169"/>
        <end position="191"/>
    </location>
</feature>
<dbReference type="InterPro" id="IPR011701">
    <property type="entry name" value="MFS"/>
</dbReference>
<evidence type="ECO:0000256" key="2">
    <source>
        <dbReference type="ARBA" id="ARBA00022475"/>
    </source>
</evidence>